<feature type="non-terminal residue" evidence="1">
    <location>
        <position position="1"/>
    </location>
</feature>
<protein>
    <submittedName>
        <fullName evidence="1">Uncharacterized protein</fullName>
    </submittedName>
</protein>
<dbReference type="GO" id="GO:0005930">
    <property type="term" value="C:axoneme"/>
    <property type="evidence" value="ECO:0007669"/>
    <property type="project" value="TreeGrafter"/>
</dbReference>
<proteinExistence type="predicted"/>
<dbReference type="Proteomes" id="UP000663881">
    <property type="component" value="Unassembled WGS sequence"/>
</dbReference>
<dbReference type="GO" id="GO:0016939">
    <property type="term" value="C:kinesin II complex"/>
    <property type="evidence" value="ECO:0007669"/>
    <property type="project" value="TreeGrafter"/>
</dbReference>
<dbReference type="InterPro" id="IPR016024">
    <property type="entry name" value="ARM-type_fold"/>
</dbReference>
<name>A0A820PQ17_9BILA</name>
<dbReference type="InterPro" id="IPR011989">
    <property type="entry name" value="ARM-like"/>
</dbReference>
<dbReference type="InterPro" id="IPR008658">
    <property type="entry name" value="KAP3"/>
</dbReference>
<dbReference type="GO" id="GO:0007018">
    <property type="term" value="P:microtubule-based movement"/>
    <property type="evidence" value="ECO:0007669"/>
    <property type="project" value="TreeGrafter"/>
</dbReference>
<dbReference type="EMBL" id="CAJOAY010028991">
    <property type="protein sequence ID" value="CAF4409828.1"/>
    <property type="molecule type" value="Genomic_DNA"/>
</dbReference>
<dbReference type="AlphaFoldDB" id="A0A820PQ17"/>
<dbReference type="SUPFAM" id="SSF48371">
    <property type="entry name" value="ARM repeat"/>
    <property type="match status" value="1"/>
</dbReference>
<evidence type="ECO:0000313" key="2">
    <source>
        <dbReference type="Proteomes" id="UP000663881"/>
    </source>
</evidence>
<evidence type="ECO:0000313" key="1">
    <source>
        <dbReference type="EMBL" id="CAF4409828.1"/>
    </source>
</evidence>
<dbReference type="GO" id="GO:0019894">
    <property type="term" value="F:kinesin binding"/>
    <property type="evidence" value="ECO:0007669"/>
    <property type="project" value="InterPro"/>
</dbReference>
<organism evidence="1 2">
    <name type="scientific">Adineta steineri</name>
    <dbReference type="NCBI Taxonomy" id="433720"/>
    <lineage>
        <taxon>Eukaryota</taxon>
        <taxon>Metazoa</taxon>
        <taxon>Spiralia</taxon>
        <taxon>Gnathifera</taxon>
        <taxon>Rotifera</taxon>
        <taxon>Eurotatoria</taxon>
        <taxon>Bdelloidea</taxon>
        <taxon>Adinetida</taxon>
        <taxon>Adinetidae</taxon>
        <taxon>Adineta</taxon>
    </lineage>
</organism>
<sequence length="91" mass="10655">RDQKLVMKVARLVPSSQPDLLNIILRLLLNLSFDRDIRAQIVRIGLLPKLVDLIEDDNQRLICLCLLYHLSMDDRTKAYFTYTKCNQQVIL</sequence>
<dbReference type="PANTHER" id="PTHR15605:SF2">
    <property type="entry name" value="KINESIN-ASSOCIATED PROTEIN 3"/>
    <property type="match status" value="1"/>
</dbReference>
<accession>A0A820PQ17</accession>
<dbReference type="Pfam" id="PF05804">
    <property type="entry name" value="KAP"/>
    <property type="match status" value="1"/>
</dbReference>
<dbReference type="Gene3D" id="1.25.10.10">
    <property type="entry name" value="Leucine-rich Repeat Variant"/>
    <property type="match status" value="1"/>
</dbReference>
<dbReference type="GO" id="GO:0035869">
    <property type="term" value="C:ciliary transition zone"/>
    <property type="evidence" value="ECO:0007669"/>
    <property type="project" value="TreeGrafter"/>
</dbReference>
<dbReference type="GO" id="GO:0044782">
    <property type="term" value="P:cilium organization"/>
    <property type="evidence" value="ECO:0007669"/>
    <property type="project" value="TreeGrafter"/>
</dbReference>
<gene>
    <name evidence="1" type="ORF">OKA104_LOCUS51876</name>
</gene>
<comment type="caution">
    <text evidence="1">The sequence shown here is derived from an EMBL/GenBank/DDBJ whole genome shotgun (WGS) entry which is preliminary data.</text>
</comment>
<dbReference type="PANTHER" id="PTHR15605">
    <property type="entry name" value="KINESIN-ASSOCIATED PROTEINS"/>
    <property type="match status" value="1"/>
</dbReference>
<reference evidence="1" key="1">
    <citation type="submission" date="2021-02" db="EMBL/GenBank/DDBJ databases">
        <authorList>
            <person name="Nowell W R."/>
        </authorList>
    </citation>
    <scope>NUCLEOTIDE SEQUENCE</scope>
</reference>